<dbReference type="Gene3D" id="3.30.420.10">
    <property type="entry name" value="Ribonuclease H-like superfamily/Ribonuclease H"/>
    <property type="match status" value="1"/>
</dbReference>
<dbReference type="InterPro" id="IPR052929">
    <property type="entry name" value="RNase_H-like_EbsB-rel"/>
</dbReference>
<dbReference type="InterPro" id="IPR044730">
    <property type="entry name" value="RNase_H-like_dom_plant"/>
</dbReference>
<reference evidence="3 4" key="1">
    <citation type="submission" date="2018-04" db="EMBL/GenBank/DDBJ databases">
        <authorList>
            <person name="Vogel A."/>
        </authorList>
    </citation>
    <scope>NUCLEOTIDE SEQUENCE [LARGE SCALE GENOMIC DNA]</scope>
</reference>
<gene>
    <name evidence="3" type="ORF">CCAM_LOCUS13874</name>
</gene>
<dbReference type="InterPro" id="IPR002156">
    <property type="entry name" value="RNaseH_domain"/>
</dbReference>
<dbReference type="SUPFAM" id="SSF50249">
    <property type="entry name" value="Nucleic acid-binding proteins"/>
    <property type="match status" value="2"/>
</dbReference>
<protein>
    <recommendedName>
        <fullName evidence="5">RNase H type-1 domain-containing protein</fullName>
    </recommendedName>
</protein>
<evidence type="ECO:0008006" key="5">
    <source>
        <dbReference type="Google" id="ProtNLM"/>
    </source>
</evidence>
<dbReference type="Pfam" id="PF02721">
    <property type="entry name" value="DUF223"/>
    <property type="match status" value="1"/>
</dbReference>
<evidence type="ECO:0000313" key="4">
    <source>
        <dbReference type="Proteomes" id="UP000595140"/>
    </source>
</evidence>
<evidence type="ECO:0000313" key="3">
    <source>
        <dbReference type="EMBL" id="VFQ72098.1"/>
    </source>
</evidence>
<dbReference type="PANTHER" id="PTHR47074">
    <property type="entry name" value="BNAC02G40300D PROTEIN"/>
    <property type="match status" value="1"/>
</dbReference>
<feature type="domain" description="Replication protein A 70 kDa DNA-binding subunit B/D first OB fold" evidence="1">
    <location>
        <begin position="127"/>
        <end position="187"/>
    </location>
</feature>
<dbReference type="Proteomes" id="UP000595140">
    <property type="component" value="Unassembled WGS sequence"/>
</dbReference>
<feature type="domain" description="RNase H type-1" evidence="2">
    <location>
        <begin position="2"/>
        <end position="77"/>
    </location>
</feature>
<dbReference type="InterPro" id="IPR036397">
    <property type="entry name" value="RNaseH_sf"/>
</dbReference>
<dbReference type="GO" id="GO:0003676">
    <property type="term" value="F:nucleic acid binding"/>
    <property type="evidence" value="ECO:0007669"/>
    <property type="project" value="InterPro"/>
</dbReference>
<dbReference type="CDD" id="cd06222">
    <property type="entry name" value="RNase_H_like"/>
    <property type="match status" value="1"/>
</dbReference>
<dbReference type="Gene3D" id="2.40.50.140">
    <property type="entry name" value="Nucleic acid-binding proteins"/>
    <property type="match status" value="2"/>
</dbReference>
<dbReference type="InterPro" id="IPR003871">
    <property type="entry name" value="RFA1B/D_OB_1st"/>
</dbReference>
<evidence type="ECO:0000259" key="2">
    <source>
        <dbReference type="Pfam" id="PF13456"/>
    </source>
</evidence>
<dbReference type="GO" id="GO:0004523">
    <property type="term" value="F:RNA-DNA hybrid ribonuclease activity"/>
    <property type="evidence" value="ECO:0007669"/>
    <property type="project" value="InterPro"/>
</dbReference>
<dbReference type="EMBL" id="OOIL02001115">
    <property type="protein sequence ID" value="VFQ72098.1"/>
    <property type="molecule type" value="Genomic_DNA"/>
</dbReference>
<dbReference type="OrthoDB" id="1924490at2759"/>
<dbReference type="InterPro" id="IPR012340">
    <property type="entry name" value="NA-bd_OB-fold"/>
</dbReference>
<sequence length="408" mass="45697">MACRRALGWAREQGLTELEVFSDCSRVVDAINGESTFLSHVGSIISDCRGLLSQFNYATLSFVPRTSNVVAHVLAKRVVMEAGICYCGFSEVYGQIKYIEISNCNGLSPKQPVFILEDSLVAACLLSGTTIHATVRRSLVGTFEKRIKEGSVYVFAYFGIGISSGNYRTSRHEFRLNFQPRTTVTACSYTMGVLTAVGKQKEIVKESKRTKMIVIQLEADGYRIKTRVVDTTDSATFVVLESVACLLLHKSCSEMLKYSENLPSGDIKPDVFNRLLIDKSYLFKVDVRRSQFNNFDPTYNVIGICFDERTISRFKERHATFFSVQTDVTLGLSTGEKSSQHTFSMGEASSCVKNLIEDFVQSKDNQFERLGDDITDSNIGKRIEEVESDYADGHEPSKKMKTIKIEKI</sequence>
<proteinExistence type="predicted"/>
<dbReference type="AlphaFoldDB" id="A0A484L720"/>
<name>A0A484L720_9ASTE</name>
<accession>A0A484L720</accession>
<dbReference type="Pfam" id="PF13456">
    <property type="entry name" value="RVT_3"/>
    <property type="match status" value="1"/>
</dbReference>
<organism evidence="3 4">
    <name type="scientific">Cuscuta campestris</name>
    <dbReference type="NCBI Taxonomy" id="132261"/>
    <lineage>
        <taxon>Eukaryota</taxon>
        <taxon>Viridiplantae</taxon>
        <taxon>Streptophyta</taxon>
        <taxon>Embryophyta</taxon>
        <taxon>Tracheophyta</taxon>
        <taxon>Spermatophyta</taxon>
        <taxon>Magnoliopsida</taxon>
        <taxon>eudicotyledons</taxon>
        <taxon>Gunneridae</taxon>
        <taxon>Pentapetalae</taxon>
        <taxon>asterids</taxon>
        <taxon>lamiids</taxon>
        <taxon>Solanales</taxon>
        <taxon>Convolvulaceae</taxon>
        <taxon>Cuscuteae</taxon>
        <taxon>Cuscuta</taxon>
        <taxon>Cuscuta subgen. Grammica</taxon>
        <taxon>Cuscuta sect. Cleistogrammica</taxon>
    </lineage>
</organism>
<keyword evidence="4" id="KW-1185">Reference proteome</keyword>
<evidence type="ECO:0000259" key="1">
    <source>
        <dbReference type="Pfam" id="PF02721"/>
    </source>
</evidence>
<dbReference type="CDD" id="cd04480">
    <property type="entry name" value="RPA1_DBD_A_like"/>
    <property type="match status" value="1"/>
</dbReference>
<dbReference type="PANTHER" id="PTHR47074:SF48">
    <property type="entry name" value="POLYNUCLEOTIDYL TRANSFERASE, RIBONUCLEASE H-LIKE SUPERFAMILY PROTEIN"/>
    <property type="match status" value="1"/>
</dbReference>